<dbReference type="STRING" id="2025994.A0A2T2ZZX9"/>
<feature type="compositionally biased region" description="Polar residues" evidence="1">
    <location>
        <begin position="508"/>
        <end position="525"/>
    </location>
</feature>
<dbReference type="Proteomes" id="UP000241462">
    <property type="component" value="Unassembled WGS sequence"/>
</dbReference>
<proteinExistence type="predicted"/>
<sequence length="793" mass="88533">MASTSMSHHSTNPLIARARSTRVAAAHAHSPFESSASNVSLFLTNLRLLDLDRLPDWPEISALTFAAKDAGQGQKRRIQCVEWALYQLFVLWDIEEARHKLQPFFPPLDQLQSTNLRAALLRSLERLKKNGVFGRDVVLRKTMLDECKGERLEEVLAVFSSTVLKKCVSEEQLHTKAHAAIAQSLALENRGFSSERTELGVLVLAHKSSLRRKLEHHEVSRAQYQELEDLFDARQEELEKRWHRLRANAKETQTTSLSEKDKARIHQTLRNNWSGNEQWQEAVLYGDSRSQRDGVLAAPFDRVWRRTRSNRLAELHGHHTGLLGQLDSRVRAQQERLDKWQKFGSAMFGNSYEHGRAEDASAPARRAKGIVLAFGLHEALVTRSVSGQDLSHTSESCVRGEYAELLHDIDAELADTARAPDSKISAFLSSHQRPTSTSRQKTDLNTIESKPDRAEDPLSEHSDFEMHLAEPSEPESLRRPLLDDTQGFQNQGQSGRGPPLQASTTFAAQSNVPSGMTRASSPQTHYQHHGQAPLLQHQSHASPIFEDSEVPDRLSTHCSDSSNPLPLPATHQDAPTQSPEQLLASRKQQQADEILAFMDGASSSPTKEQGQRHTLSLEERTRLSMGRFDTTNLDEEDGLGFGSVKRLARHASSSQTTAKGTMSDRASTFGCTTTQAMHSATAGSAEEDDLVARTRRSMANFENTQQKAKLERRRSERIAARHHSGSIARQSYFAPTEEASGSQDDETSAIVLEELMAREKESTGADYESIFKSRPKIKSSPPSTPIHGGFEWK</sequence>
<protein>
    <submittedName>
        <fullName evidence="3">HAUS augmin-like complex subunit 6 N-terminus-domain-containing protein</fullName>
    </submittedName>
</protein>
<feature type="compositionally biased region" description="Polar residues" evidence="1">
    <location>
        <begin position="427"/>
        <end position="448"/>
    </location>
</feature>
<reference evidence="3 4" key="1">
    <citation type="journal article" date="2018" name="Mycol. Prog.">
        <title>Coniella lustricola, a new species from submerged detritus.</title>
        <authorList>
            <person name="Raudabaugh D.B."/>
            <person name="Iturriaga T."/>
            <person name="Carver A."/>
            <person name="Mondo S."/>
            <person name="Pangilinan J."/>
            <person name="Lipzen A."/>
            <person name="He G."/>
            <person name="Amirebrahimi M."/>
            <person name="Grigoriev I.V."/>
            <person name="Miller A.N."/>
        </authorList>
    </citation>
    <scope>NUCLEOTIDE SEQUENCE [LARGE SCALE GENOMIC DNA]</scope>
    <source>
        <strain evidence="3 4">B22-T-1</strain>
    </source>
</reference>
<feature type="region of interest" description="Disordered" evidence="1">
    <location>
        <begin position="759"/>
        <end position="793"/>
    </location>
</feature>
<keyword evidence="4" id="KW-1185">Reference proteome</keyword>
<dbReference type="Pfam" id="PF14661">
    <property type="entry name" value="HAUS6_N"/>
    <property type="match status" value="1"/>
</dbReference>
<dbReference type="OrthoDB" id="5575722at2759"/>
<dbReference type="AlphaFoldDB" id="A0A2T2ZZX9"/>
<feature type="domain" description="HAUS augmin-like complex subunit 6 N-terminal" evidence="2">
    <location>
        <begin position="42"/>
        <end position="274"/>
    </location>
</feature>
<name>A0A2T2ZZX9_9PEZI</name>
<feature type="compositionally biased region" description="Basic and acidic residues" evidence="1">
    <location>
        <begin position="449"/>
        <end position="460"/>
    </location>
</feature>
<dbReference type="InterPro" id="IPR028163">
    <property type="entry name" value="HAUS_6_N"/>
</dbReference>
<gene>
    <name evidence="3" type="ORF">BD289DRAFT_69635</name>
</gene>
<organism evidence="3 4">
    <name type="scientific">Coniella lustricola</name>
    <dbReference type="NCBI Taxonomy" id="2025994"/>
    <lineage>
        <taxon>Eukaryota</taxon>
        <taxon>Fungi</taxon>
        <taxon>Dikarya</taxon>
        <taxon>Ascomycota</taxon>
        <taxon>Pezizomycotina</taxon>
        <taxon>Sordariomycetes</taxon>
        <taxon>Sordariomycetidae</taxon>
        <taxon>Diaporthales</taxon>
        <taxon>Schizoparmaceae</taxon>
        <taxon>Coniella</taxon>
    </lineage>
</organism>
<evidence type="ECO:0000313" key="4">
    <source>
        <dbReference type="Proteomes" id="UP000241462"/>
    </source>
</evidence>
<evidence type="ECO:0000256" key="1">
    <source>
        <dbReference type="SAM" id="MobiDB-lite"/>
    </source>
</evidence>
<dbReference type="EMBL" id="KZ678534">
    <property type="protein sequence ID" value="PSR80314.1"/>
    <property type="molecule type" value="Genomic_DNA"/>
</dbReference>
<evidence type="ECO:0000259" key="2">
    <source>
        <dbReference type="Pfam" id="PF14661"/>
    </source>
</evidence>
<dbReference type="InParanoid" id="A0A2T2ZZX9"/>
<evidence type="ECO:0000313" key="3">
    <source>
        <dbReference type="EMBL" id="PSR80314.1"/>
    </source>
</evidence>
<accession>A0A2T2ZZX9</accession>
<feature type="region of interest" description="Disordered" evidence="1">
    <location>
        <begin position="548"/>
        <end position="588"/>
    </location>
</feature>
<feature type="region of interest" description="Disordered" evidence="1">
    <location>
        <begin position="508"/>
        <end position="534"/>
    </location>
</feature>
<feature type="region of interest" description="Disordered" evidence="1">
    <location>
        <begin position="426"/>
        <end position="460"/>
    </location>
</feature>